<organism evidence="2 3">
    <name type="scientific">Mycolicibacterium elephantis</name>
    <dbReference type="NCBI Taxonomy" id="81858"/>
    <lineage>
        <taxon>Bacteria</taxon>
        <taxon>Bacillati</taxon>
        <taxon>Actinomycetota</taxon>
        <taxon>Actinomycetes</taxon>
        <taxon>Mycobacteriales</taxon>
        <taxon>Mycobacteriaceae</taxon>
        <taxon>Mycolicibacterium</taxon>
    </lineage>
</organism>
<dbReference type="OrthoDB" id="5185751at2"/>
<evidence type="ECO:0000259" key="1">
    <source>
        <dbReference type="Pfam" id="PF01636"/>
    </source>
</evidence>
<reference evidence="2 3" key="1">
    <citation type="submission" date="2017-02" db="EMBL/GenBank/DDBJ databases">
        <title>The new phylogeny of genus Mycobacterium.</title>
        <authorList>
            <person name="Tortoli E."/>
            <person name="Trovato A."/>
            <person name="Cirillo D.M."/>
        </authorList>
    </citation>
    <scope>NUCLEOTIDE SEQUENCE [LARGE SCALE GENOMIC DNA]</scope>
    <source>
        <strain evidence="2 3">FI-09383</strain>
    </source>
</reference>
<dbReference type="RefSeq" id="WP_064917962.1">
    <property type="nucleotide sequence ID" value="NZ_LZHS01000002.1"/>
</dbReference>
<accession>A0A1X0CNG2</accession>
<evidence type="ECO:0000313" key="2">
    <source>
        <dbReference type="EMBL" id="ORA61539.1"/>
    </source>
</evidence>
<dbReference type="SUPFAM" id="SSF56112">
    <property type="entry name" value="Protein kinase-like (PK-like)"/>
    <property type="match status" value="1"/>
</dbReference>
<dbReference type="Pfam" id="PF01636">
    <property type="entry name" value="APH"/>
    <property type="match status" value="1"/>
</dbReference>
<sequence length="395" mass="42153">MASPALNLLLGPHAPDVLAAALAQYGGELEHLQPGHVNVRPSGAATVMYWAAVRRADGSRTTEILAATTGSHIPQGAAVVAGEHLGEPVEIGIWRWPQDPALPALAAATDPGVLRELGLGTTEVTEVRVRAYRPAQRAVLEVRDGERTWFLKVVRPSAATHVRARLDLAASAHLPVPPVAGFSADGMIVLPEAPGTPLRSVLADGAVAPPPEALEALLDALPAELTAMPRRRSHLQLVDDNAAALRWAAADEPAVLAELDDLVDALHTVEEMPGPVVPVHGDFYEGQLLTRGERITGLVDLDTAGPGERIDEWAMLLAHLSGLDLDDQWHPTAGRYAAEVLAHADRRVPPRQLRQRTAAALLGLATGPFRIQHPRWPEHTVARLELAKKWLASAG</sequence>
<dbReference type="STRING" id="81858.BST23_21440"/>
<comment type="caution">
    <text evidence="2">The sequence shown here is derived from an EMBL/GenBank/DDBJ whole genome shotgun (WGS) entry which is preliminary data.</text>
</comment>
<proteinExistence type="predicted"/>
<dbReference type="Proteomes" id="UP000192772">
    <property type="component" value="Unassembled WGS sequence"/>
</dbReference>
<name>A0A1X0CNG2_9MYCO</name>
<dbReference type="AlphaFoldDB" id="A0A1X0CNG2"/>
<dbReference type="EMBL" id="MVHP01000031">
    <property type="protein sequence ID" value="ORA61539.1"/>
    <property type="molecule type" value="Genomic_DNA"/>
</dbReference>
<dbReference type="InterPro" id="IPR002575">
    <property type="entry name" value="Aminoglycoside_PTrfase"/>
</dbReference>
<evidence type="ECO:0000313" key="3">
    <source>
        <dbReference type="Proteomes" id="UP000192772"/>
    </source>
</evidence>
<gene>
    <name evidence="2" type="ORF">BST23_21440</name>
</gene>
<feature type="domain" description="Aminoglycoside phosphotransferase" evidence="1">
    <location>
        <begin position="139"/>
        <end position="337"/>
    </location>
</feature>
<protein>
    <recommendedName>
        <fullName evidence="1">Aminoglycoside phosphotransferase domain-containing protein</fullName>
    </recommendedName>
</protein>
<dbReference type="Gene3D" id="3.90.1200.10">
    <property type="match status" value="1"/>
</dbReference>
<dbReference type="InterPro" id="IPR011009">
    <property type="entry name" value="Kinase-like_dom_sf"/>
</dbReference>